<dbReference type="GO" id="GO:0005829">
    <property type="term" value="C:cytosol"/>
    <property type="evidence" value="ECO:0007669"/>
    <property type="project" value="TreeGrafter"/>
</dbReference>
<keyword evidence="3" id="KW-1185">Reference proteome</keyword>
<evidence type="ECO:0000313" key="3">
    <source>
        <dbReference type="Proteomes" id="UP000005953"/>
    </source>
</evidence>
<name>A4BIJ7_9GAMM</name>
<dbReference type="PANTHER" id="PTHR33221">
    <property type="entry name" value="WINGED HELIX-TURN-HELIX TRANSCRIPTIONAL REGULATOR, RRF2 FAMILY"/>
    <property type="match status" value="1"/>
</dbReference>
<evidence type="ECO:0000256" key="1">
    <source>
        <dbReference type="ARBA" id="ARBA00023125"/>
    </source>
</evidence>
<dbReference type="GO" id="GO:0003700">
    <property type="term" value="F:DNA-binding transcription factor activity"/>
    <property type="evidence" value="ECO:0007669"/>
    <property type="project" value="TreeGrafter"/>
</dbReference>
<dbReference type="SUPFAM" id="SSF46785">
    <property type="entry name" value="Winged helix' DNA-binding domain"/>
    <property type="match status" value="1"/>
</dbReference>
<organism evidence="2 3">
    <name type="scientific">Reinekea blandensis MED297</name>
    <dbReference type="NCBI Taxonomy" id="314283"/>
    <lineage>
        <taxon>Bacteria</taxon>
        <taxon>Pseudomonadati</taxon>
        <taxon>Pseudomonadota</taxon>
        <taxon>Gammaproteobacteria</taxon>
        <taxon>Oceanospirillales</taxon>
        <taxon>Saccharospirillaceae</taxon>
        <taxon>Reinekea</taxon>
    </lineage>
</organism>
<protein>
    <recommendedName>
        <fullName evidence="4">Rrf2 family transcriptional regulator</fullName>
    </recommendedName>
</protein>
<dbReference type="NCBIfam" id="TIGR00738">
    <property type="entry name" value="rrf2_super"/>
    <property type="match status" value="1"/>
</dbReference>
<dbReference type="STRING" id="314283.MED297_07531"/>
<dbReference type="InterPro" id="IPR036390">
    <property type="entry name" value="WH_DNA-bd_sf"/>
</dbReference>
<evidence type="ECO:0008006" key="4">
    <source>
        <dbReference type="Google" id="ProtNLM"/>
    </source>
</evidence>
<sequence length="155" mass="17341">MNITRFTDYALRVLVYLNVDTEHPARIQDVAESYDISKNHLMKVVQVLNAQGYVKATRGRNGGIALSRPASEINIGELVRYFEEGSKLVECFGADNQCVITPACQIKQMFTGAMEQFFCHLDQFTLADMTVPSQQKLLAELLHLPTDAAESTRAQ</sequence>
<reference evidence="2 3" key="1">
    <citation type="submission" date="2006-02" db="EMBL/GenBank/DDBJ databases">
        <authorList>
            <person name="Pinhassi J."/>
            <person name="Pedros-Alio C."/>
            <person name="Ferriera S."/>
            <person name="Johnson J."/>
            <person name="Kravitz S."/>
            <person name="Halpern A."/>
            <person name="Remington K."/>
            <person name="Beeson K."/>
            <person name="Tran B."/>
            <person name="Rogers Y.-H."/>
            <person name="Friedman R."/>
            <person name="Venter J.C."/>
        </authorList>
    </citation>
    <scope>NUCLEOTIDE SEQUENCE [LARGE SCALE GENOMIC DNA]</scope>
    <source>
        <strain evidence="2 3">MED297</strain>
    </source>
</reference>
<dbReference type="PROSITE" id="PS01332">
    <property type="entry name" value="HTH_RRF2_1"/>
    <property type="match status" value="1"/>
</dbReference>
<dbReference type="PANTHER" id="PTHR33221:SF4">
    <property type="entry name" value="HTH-TYPE TRANSCRIPTIONAL REPRESSOR NSRR"/>
    <property type="match status" value="1"/>
</dbReference>
<dbReference type="InterPro" id="IPR036388">
    <property type="entry name" value="WH-like_DNA-bd_sf"/>
</dbReference>
<dbReference type="OrthoDB" id="9795923at2"/>
<dbReference type="InterPro" id="IPR030489">
    <property type="entry name" value="TR_Rrf2-type_CS"/>
</dbReference>
<keyword evidence="1" id="KW-0238">DNA-binding</keyword>
<dbReference type="Pfam" id="PF02082">
    <property type="entry name" value="Rrf2"/>
    <property type="match status" value="1"/>
</dbReference>
<dbReference type="Gene3D" id="1.10.10.10">
    <property type="entry name" value="Winged helix-like DNA-binding domain superfamily/Winged helix DNA-binding domain"/>
    <property type="match status" value="1"/>
</dbReference>
<gene>
    <name evidence="2" type="ORF">MED297_07531</name>
</gene>
<dbReference type="AlphaFoldDB" id="A4BIJ7"/>
<comment type="caution">
    <text evidence="2">The sequence shown here is derived from an EMBL/GenBank/DDBJ whole genome shotgun (WGS) entry which is preliminary data.</text>
</comment>
<evidence type="ECO:0000313" key="2">
    <source>
        <dbReference type="EMBL" id="EAR08076.1"/>
    </source>
</evidence>
<accession>A4BIJ7</accession>
<proteinExistence type="predicted"/>
<dbReference type="GO" id="GO:0003677">
    <property type="term" value="F:DNA binding"/>
    <property type="evidence" value="ECO:0007669"/>
    <property type="project" value="UniProtKB-KW"/>
</dbReference>
<dbReference type="RefSeq" id="WP_008045442.1">
    <property type="nucleotide sequence ID" value="NZ_CH724152.1"/>
</dbReference>
<dbReference type="Proteomes" id="UP000005953">
    <property type="component" value="Unassembled WGS sequence"/>
</dbReference>
<dbReference type="HOGENOM" id="CLU_107144_2_1_6"/>
<dbReference type="EMBL" id="AAOE01000026">
    <property type="protein sequence ID" value="EAR08076.1"/>
    <property type="molecule type" value="Genomic_DNA"/>
</dbReference>
<dbReference type="InterPro" id="IPR000944">
    <property type="entry name" value="Tscrpt_reg_Rrf2"/>
</dbReference>
<dbReference type="PROSITE" id="PS51197">
    <property type="entry name" value="HTH_RRF2_2"/>
    <property type="match status" value="1"/>
</dbReference>